<name>A0A941ALP4_9ACTN</name>
<dbReference type="CDD" id="cd14656">
    <property type="entry name" value="Imelysin-like_EfeO"/>
    <property type="match status" value="1"/>
</dbReference>
<reference evidence="5" key="1">
    <citation type="submission" date="2021-02" db="EMBL/GenBank/DDBJ databases">
        <title>Draft genome sequence of Microbispora sp. RL4-1S isolated from rice leaves in Thailand.</title>
        <authorList>
            <person name="Muangham S."/>
            <person name="Duangmal K."/>
        </authorList>
    </citation>
    <scope>NUCLEOTIDE SEQUENCE</scope>
    <source>
        <strain evidence="5">RL4-1S</strain>
    </source>
</reference>
<evidence type="ECO:0000256" key="3">
    <source>
        <dbReference type="ARBA" id="ARBA00022729"/>
    </source>
</evidence>
<keyword evidence="5" id="KW-0449">Lipoprotein</keyword>
<dbReference type="Gene3D" id="1.20.1420.20">
    <property type="entry name" value="M75 peptidase, HXXE motif"/>
    <property type="match status" value="1"/>
</dbReference>
<dbReference type="PANTHER" id="PTHR39192">
    <property type="entry name" value="IRON UPTAKE SYSTEM COMPONENT EFEO"/>
    <property type="match status" value="1"/>
</dbReference>
<dbReference type="AlphaFoldDB" id="A0A941ALP4"/>
<evidence type="ECO:0000313" key="6">
    <source>
        <dbReference type="Proteomes" id="UP000674234"/>
    </source>
</evidence>
<evidence type="ECO:0000259" key="4">
    <source>
        <dbReference type="Pfam" id="PF09375"/>
    </source>
</evidence>
<dbReference type="InterPro" id="IPR034981">
    <property type="entry name" value="Imelysin-like_EfeO/Algp7"/>
</dbReference>
<dbReference type="InterPro" id="IPR038352">
    <property type="entry name" value="Imelysin_sf"/>
</dbReference>
<dbReference type="InterPro" id="IPR050894">
    <property type="entry name" value="EfeM/EfeO_iron_uptake"/>
</dbReference>
<protein>
    <submittedName>
        <fullName evidence="5">EfeM/EfeO family lipoprotein</fullName>
    </submittedName>
</protein>
<dbReference type="GO" id="GO:0030313">
    <property type="term" value="C:cell envelope"/>
    <property type="evidence" value="ECO:0007669"/>
    <property type="project" value="UniProtKB-SubCell"/>
</dbReference>
<dbReference type="EMBL" id="JAFCNB010000020">
    <property type="protein sequence ID" value="MBP2707487.1"/>
    <property type="molecule type" value="Genomic_DNA"/>
</dbReference>
<evidence type="ECO:0000256" key="2">
    <source>
        <dbReference type="ARBA" id="ARBA00005989"/>
    </source>
</evidence>
<comment type="similarity">
    <text evidence="2">Belongs to the EfeM/EfeO family.</text>
</comment>
<evidence type="ECO:0000313" key="5">
    <source>
        <dbReference type="EMBL" id="MBP2707487.1"/>
    </source>
</evidence>
<dbReference type="Pfam" id="PF09375">
    <property type="entry name" value="Peptidase_M75"/>
    <property type="match status" value="1"/>
</dbReference>
<organism evidence="5 6">
    <name type="scientific">Microbispora oryzae</name>
    <dbReference type="NCBI Taxonomy" id="2806554"/>
    <lineage>
        <taxon>Bacteria</taxon>
        <taxon>Bacillati</taxon>
        <taxon>Actinomycetota</taxon>
        <taxon>Actinomycetes</taxon>
        <taxon>Streptosporangiales</taxon>
        <taxon>Streptosporangiaceae</taxon>
        <taxon>Microbispora</taxon>
    </lineage>
</organism>
<comment type="caution">
    <text evidence="5">The sequence shown here is derived from an EMBL/GenBank/DDBJ whole genome shotgun (WGS) entry which is preliminary data.</text>
</comment>
<dbReference type="InterPro" id="IPR018976">
    <property type="entry name" value="Imelysin-like"/>
</dbReference>
<dbReference type="Proteomes" id="UP000674234">
    <property type="component" value="Unassembled WGS sequence"/>
</dbReference>
<dbReference type="PANTHER" id="PTHR39192:SF1">
    <property type="entry name" value="IRON UPTAKE SYSTEM COMPONENT EFEO"/>
    <property type="match status" value="1"/>
</dbReference>
<keyword evidence="3" id="KW-0732">Signal</keyword>
<feature type="domain" description="Imelysin-like" evidence="4">
    <location>
        <begin position="160"/>
        <end position="376"/>
    </location>
</feature>
<comment type="subcellular location">
    <subcellularLocation>
        <location evidence="1">Cell envelope</location>
    </subcellularLocation>
</comment>
<dbReference type="RefSeq" id="WP_210158757.1">
    <property type="nucleotide sequence ID" value="NZ_JAFCNB010000020.1"/>
</dbReference>
<accession>A0A941ALP4</accession>
<keyword evidence="6" id="KW-1185">Reference proteome</keyword>
<gene>
    <name evidence="5" type="ORF">JOL79_27260</name>
</gene>
<evidence type="ECO:0000256" key="1">
    <source>
        <dbReference type="ARBA" id="ARBA00004196"/>
    </source>
</evidence>
<proteinExistence type="inferred from homology"/>
<sequence length="399" mass="42403">MLALFVVIYLELIVDIRRPGVVLVASLFLTAGCSTAGSDEHASPPTPPTVQISASHCGEGWTNPQAGPQTIMVTNTGNVTSGVDLVDVPRGAVHAELEGLAPGVTRPLRVSLAQGTYAIRCDVDEQNVIVGPSVTVVGNAPGGPATVPISSNDLLAPARAYTEYVTGGLKTLLAKTEVLTQAVDKGDLAAARKAWLPAHLAYESLGSAYGTFGDFDGAINGSPAGLPGGVHDTNFTGMHRVEYGLWHNESTKTLRPIVDQLYRDVKALCDDFPAQRLDPADLPLRAHEILERTLQFELSGRSDQGSGTTLATAAANLQGTRETLAVLRPLLESRYPRLKQVAAHLDELDALLAAQKHGTTWTPVDRLDPRVRQTINGTAGGLLEELAPVAEILFPRRTR</sequence>